<name>A0ABT1LCP1_9HYPH</name>
<dbReference type="EMBL" id="JANCLU010000010">
    <property type="protein sequence ID" value="MCP8939265.1"/>
    <property type="molecule type" value="Genomic_DNA"/>
</dbReference>
<dbReference type="RefSeq" id="WP_254742407.1">
    <property type="nucleotide sequence ID" value="NZ_JANCLU010000010.1"/>
</dbReference>
<protein>
    <submittedName>
        <fullName evidence="1">Glycosyltransferase</fullName>
    </submittedName>
</protein>
<accession>A0ABT1LCP1</accession>
<keyword evidence="2" id="KW-1185">Reference proteome</keyword>
<evidence type="ECO:0000313" key="1">
    <source>
        <dbReference type="EMBL" id="MCP8939265.1"/>
    </source>
</evidence>
<dbReference type="Proteomes" id="UP001205890">
    <property type="component" value="Unassembled WGS sequence"/>
</dbReference>
<organism evidence="1 2">
    <name type="scientific">Alsobacter ponti</name>
    <dbReference type="NCBI Taxonomy" id="2962936"/>
    <lineage>
        <taxon>Bacteria</taxon>
        <taxon>Pseudomonadati</taxon>
        <taxon>Pseudomonadota</taxon>
        <taxon>Alphaproteobacteria</taxon>
        <taxon>Hyphomicrobiales</taxon>
        <taxon>Alsobacteraceae</taxon>
        <taxon>Alsobacter</taxon>
    </lineage>
</organism>
<comment type="caution">
    <text evidence="1">The sequence shown here is derived from an EMBL/GenBank/DDBJ whole genome shotgun (WGS) entry which is preliminary data.</text>
</comment>
<reference evidence="1 2" key="1">
    <citation type="submission" date="2022-07" db="EMBL/GenBank/DDBJ databases">
        <authorList>
            <person name="Li W.-J."/>
            <person name="Deng Q.-Q."/>
        </authorList>
    </citation>
    <scope>NUCLEOTIDE SEQUENCE [LARGE SCALE GENOMIC DNA]</scope>
    <source>
        <strain evidence="1 2">SYSU M60028</strain>
    </source>
</reference>
<evidence type="ECO:0000313" key="2">
    <source>
        <dbReference type="Proteomes" id="UP001205890"/>
    </source>
</evidence>
<sequence length="177" mass="18447">MLSVVIPTTGGQPFLVETLSALVPAAAEGLVRDVALAAAAPNEALRSIADAAGCVLREGPGERAARVAEAAALARSDWLLVLEPGFAPGGDWMAETAEFVVGQAASRPRCAVFTMAAARGRTLSAAFANWRADLLGDALAAPSLVVHRRALARPGRPVRLAAPLYDRRPRSARNQAF</sequence>
<gene>
    <name evidence="1" type="ORF">NK718_12115</name>
</gene>
<proteinExistence type="predicted"/>